<sequence length="82" mass="9396">MIFIHIHRRKSVLAFSMLVLFFFVSFGVGSPMLRWRGDLAASLYRHPSKLHSTCCTPKLTNDYCPSSLLRTDTQASCFNLKK</sequence>
<name>A0A8T8WK58_ASPJA</name>
<accession>A0A8T8WK58</accession>
<keyword evidence="3" id="KW-1185">Reference proteome</keyword>
<keyword evidence="1" id="KW-0812">Transmembrane</keyword>
<dbReference type="Proteomes" id="UP000249497">
    <property type="component" value="Unassembled WGS sequence"/>
</dbReference>
<organism evidence="2 3">
    <name type="scientific">Aspergillus japonicus CBS 114.51</name>
    <dbReference type="NCBI Taxonomy" id="1448312"/>
    <lineage>
        <taxon>Eukaryota</taxon>
        <taxon>Fungi</taxon>
        <taxon>Dikarya</taxon>
        <taxon>Ascomycota</taxon>
        <taxon>Pezizomycotina</taxon>
        <taxon>Eurotiomycetes</taxon>
        <taxon>Eurotiomycetidae</taxon>
        <taxon>Eurotiales</taxon>
        <taxon>Aspergillaceae</taxon>
        <taxon>Aspergillus</taxon>
        <taxon>Aspergillus subgen. Circumdati</taxon>
    </lineage>
</organism>
<dbReference type="RefSeq" id="XP_025522135.1">
    <property type="nucleotide sequence ID" value="XM_025667204.1"/>
</dbReference>
<proteinExistence type="predicted"/>
<feature type="transmembrane region" description="Helical" evidence="1">
    <location>
        <begin position="12"/>
        <end position="33"/>
    </location>
</feature>
<dbReference type="GeneID" id="37170896"/>
<protein>
    <submittedName>
        <fullName evidence="2">Uncharacterized protein</fullName>
    </submittedName>
</protein>
<dbReference type="EMBL" id="KZ824880">
    <property type="protein sequence ID" value="RAH76241.1"/>
    <property type="molecule type" value="Genomic_DNA"/>
</dbReference>
<keyword evidence="1" id="KW-1133">Transmembrane helix</keyword>
<dbReference type="AlphaFoldDB" id="A0A8T8WK58"/>
<evidence type="ECO:0000256" key="1">
    <source>
        <dbReference type="SAM" id="Phobius"/>
    </source>
</evidence>
<evidence type="ECO:0000313" key="2">
    <source>
        <dbReference type="EMBL" id="RAH76241.1"/>
    </source>
</evidence>
<keyword evidence="1" id="KW-0472">Membrane</keyword>
<gene>
    <name evidence="2" type="ORF">BO86DRAFT_26839</name>
</gene>
<reference evidence="2 3" key="1">
    <citation type="submission" date="2018-02" db="EMBL/GenBank/DDBJ databases">
        <title>The genomes of Aspergillus section Nigri reveals drivers in fungal speciation.</title>
        <authorList>
            <consortium name="DOE Joint Genome Institute"/>
            <person name="Vesth T.C."/>
            <person name="Nybo J."/>
            <person name="Theobald S."/>
            <person name="Brandl J."/>
            <person name="Frisvad J.C."/>
            <person name="Nielsen K.F."/>
            <person name="Lyhne E.K."/>
            <person name="Kogle M.E."/>
            <person name="Kuo A."/>
            <person name="Riley R."/>
            <person name="Clum A."/>
            <person name="Nolan M."/>
            <person name="Lipzen A."/>
            <person name="Salamov A."/>
            <person name="Henrissat B."/>
            <person name="Wiebenga A."/>
            <person name="De vries R.P."/>
            <person name="Grigoriev I.V."/>
            <person name="Mortensen U.H."/>
            <person name="Andersen M.R."/>
            <person name="Baker S.E."/>
        </authorList>
    </citation>
    <scope>NUCLEOTIDE SEQUENCE [LARGE SCALE GENOMIC DNA]</scope>
    <source>
        <strain evidence="2 3">CBS 114.51</strain>
    </source>
</reference>
<evidence type="ECO:0000313" key="3">
    <source>
        <dbReference type="Proteomes" id="UP000249497"/>
    </source>
</evidence>